<comment type="caution">
    <text evidence="3">The sequence shown here is derived from an EMBL/GenBank/DDBJ whole genome shotgun (WGS) entry which is preliminary data.</text>
</comment>
<feature type="transmembrane region" description="Helical" evidence="2">
    <location>
        <begin position="188"/>
        <end position="208"/>
    </location>
</feature>
<protein>
    <submittedName>
        <fullName evidence="3">Flagellar type III secretion system protein FlhB</fullName>
    </submittedName>
</protein>
<dbReference type="Gene3D" id="6.10.250.2080">
    <property type="match status" value="1"/>
</dbReference>
<keyword evidence="2" id="KW-0812">Transmembrane</keyword>
<dbReference type="Proteomes" id="UP000429644">
    <property type="component" value="Unassembled WGS sequence"/>
</dbReference>
<dbReference type="SUPFAM" id="SSF160544">
    <property type="entry name" value="EscU C-terminal domain-like"/>
    <property type="match status" value="1"/>
</dbReference>
<name>A0A7J9UZJ5_9MICO</name>
<dbReference type="Gene3D" id="3.40.1690.10">
    <property type="entry name" value="secretion proteins EscU"/>
    <property type="match status" value="1"/>
</dbReference>
<feature type="region of interest" description="Disordered" evidence="1">
    <location>
        <begin position="358"/>
        <end position="398"/>
    </location>
</feature>
<evidence type="ECO:0000256" key="2">
    <source>
        <dbReference type="SAM" id="Phobius"/>
    </source>
</evidence>
<keyword evidence="2" id="KW-1133">Transmembrane helix</keyword>
<dbReference type="GO" id="GO:0005886">
    <property type="term" value="C:plasma membrane"/>
    <property type="evidence" value="ECO:0007669"/>
    <property type="project" value="TreeGrafter"/>
</dbReference>
<dbReference type="PRINTS" id="PR00950">
    <property type="entry name" value="TYPE3IMSPROT"/>
</dbReference>
<proteinExistence type="predicted"/>
<sequence>MSQPSGEKTEKATPQRMKKLRRDGGLGRSQDLAAWLVVGAAAVMLPTVLAAGTDAARAQLRMVGAAAAAPEAATALRALQNGLSSVLPTLLPVLAAAALAALVGNAVQGGVHLKSLKPKFTNLNLAKGVKRLFGLQAWWQGAKAALKTAVVGVVLYVTVVGMVPLVLTSGQMPLGGLLGEVGSRISSLLVWGVVAGLALAVVDVVVVMRRNRKQTRMTKQEVKEENKATEGDPHVKGAIRSRQLAMSRNRMMAAVADADVVIVNPTHVAVALRYQPGQGAPRVVAKGQGHVAARIRERAAKHHVAVVQDITLARTLHAACELGQEVPEHLYEAVARVLAFVMSLRRRGSAAGVHRVPAPATAGAHRGPADGGAHRGPAGAGTRRARRAAHRAPREDRP</sequence>
<dbReference type="PANTHER" id="PTHR30531:SF12">
    <property type="entry name" value="FLAGELLAR BIOSYNTHETIC PROTEIN FLHB"/>
    <property type="match status" value="1"/>
</dbReference>
<reference evidence="3 4" key="1">
    <citation type="submission" date="2019-10" db="EMBL/GenBank/DDBJ databases">
        <title>Georgenia wutianyii sp. nov. and Georgenia yuyongxinii sp. nov. isolated from plateau pika (Ochotona curzoniae) in the Qinghai-Tibet plateau of China.</title>
        <authorList>
            <person name="Tian Z."/>
        </authorList>
    </citation>
    <scope>NUCLEOTIDE SEQUENCE [LARGE SCALE GENOMIC DNA]</scope>
    <source>
        <strain evidence="3 4">JCM 15130</strain>
    </source>
</reference>
<keyword evidence="3" id="KW-0966">Cell projection</keyword>
<keyword evidence="3" id="KW-0282">Flagellum</keyword>
<dbReference type="Pfam" id="PF01312">
    <property type="entry name" value="Bac_export_2"/>
    <property type="match status" value="1"/>
</dbReference>
<dbReference type="EMBL" id="WHPD01002961">
    <property type="protein sequence ID" value="MPV89733.1"/>
    <property type="molecule type" value="Genomic_DNA"/>
</dbReference>
<accession>A0A7J9UZJ5</accession>
<dbReference type="RefSeq" id="WP_152232482.1">
    <property type="nucleotide sequence ID" value="NZ_BAAAOT010000024.1"/>
</dbReference>
<feature type="region of interest" description="Disordered" evidence="1">
    <location>
        <begin position="1"/>
        <end position="25"/>
    </location>
</feature>
<evidence type="ECO:0000256" key="1">
    <source>
        <dbReference type="SAM" id="MobiDB-lite"/>
    </source>
</evidence>
<dbReference type="AlphaFoldDB" id="A0A7J9UZJ5"/>
<feature type="transmembrane region" description="Helical" evidence="2">
    <location>
        <begin position="149"/>
        <end position="168"/>
    </location>
</feature>
<keyword evidence="3" id="KW-0969">Cilium</keyword>
<organism evidence="3 4">
    <name type="scientific">Georgenia ruanii</name>
    <dbReference type="NCBI Taxonomy" id="348442"/>
    <lineage>
        <taxon>Bacteria</taxon>
        <taxon>Bacillati</taxon>
        <taxon>Actinomycetota</taxon>
        <taxon>Actinomycetes</taxon>
        <taxon>Micrococcales</taxon>
        <taxon>Bogoriellaceae</taxon>
        <taxon>Georgenia</taxon>
    </lineage>
</organism>
<gene>
    <name evidence="3" type="primary">flhB</name>
    <name evidence="3" type="ORF">GB882_13740</name>
</gene>
<dbReference type="GO" id="GO:0009306">
    <property type="term" value="P:protein secretion"/>
    <property type="evidence" value="ECO:0007669"/>
    <property type="project" value="InterPro"/>
</dbReference>
<dbReference type="InterPro" id="IPR006135">
    <property type="entry name" value="T3SS_substrate_exporter"/>
</dbReference>
<evidence type="ECO:0000313" key="3">
    <source>
        <dbReference type="EMBL" id="MPV89733.1"/>
    </source>
</evidence>
<dbReference type="PANTHER" id="PTHR30531">
    <property type="entry name" value="FLAGELLAR BIOSYNTHETIC PROTEIN FLHB"/>
    <property type="match status" value="1"/>
</dbReference>
<dbReference type="InterPro" id="IPR029025">
    <property type="entry name" value="T3SS_substrate_exporter_C"/>
</dbReference>
<keyword evidence="2" id="KW-0472">Membrane</keyword>
<dbReference type="OrthoDB" id="9807950at2"/>
<evidence type="ECO:0000313" key="4">
    <source>
        <dbReference type="Proteomes" id="UP000429644"/>
    </source>
</evidence>
<keyword evidence="4" id="KW-1185">Reference proteome</keyword>